<dbReference type="SUPFAM" id="SSF56672">
    <property type="entry name" value="DNA/RNA polymerases"/>
    <property type="match status" value="1"/>
</dbReference>
<dbReference type="InterPro" id="IPR005135">
    <property type="entry name" value="Endo/exonuclease/phosphatase"/>
</dbReference>
<dbReference type="SUPFAM" id="SSF56219">
    <property type="entry name" value="DNase I-like"/>
    <property type="match status" value="1"/>
</dbReference>
<dbReference type="PANTHER" id="PTHR46890">
    <property type="entry name" value="NON-LTR RETROLELEMENT REVERSE TRANSCRIPTASE-LIKE PROTEIN-RELATED"/>
    <property type="match status" value="1"/>
</dbReference>
<dbReference type="InterPro" id="IPR036691">
    <property type="entry name" value="Endo/exonu/phosph_ase_sf"/>
</dbReference>
<gene>
    <name evidence="2" type="ORF">Sangu_1369000</name>
</gene>
<dbReference type="InterPro" id="IPR052343">
    <property type="entry name" value="Retrotransposon-Effector_Assoc"/>
</dbReference>
<evidence type="ECO:0000313" key="2">
    <source>
        <dbReference type="EMBL" id="KAL0338469.1"/>
    </source>
</evidence>
<accession>A0AAW2N6I0</accession>
<dbReference type="EMBL" id="JACGWK010000008">
    <property type="protein sequence ID" value="KAL0338469.1"/>
    <property type="molecule type" value="Genomic_DNA"/>
</dbReference>
<reference evidence="2" key="2">
    <citation type="journal article" date="2024" name="Plant">
        <title>Genomic evolution and insights into agronomic trait innovations of Sesamum species.</title>
        <authorList>
            <person name="Miao H."/>
            <person name="Wang L."/>
            <person name="Qu L."/>
            <person name="Liu H."/>
            <person name="Sun Y."/>
            <person name="Le M."/>
            <person name="Wang Q."/>
            <person name="Wei S."/>
            <person name="Zheng Y."/>
            <person name="Lin W."/>
            <person name="Duan Y."/>
            <person name="Cao H."/>
            <person name="Xiong S."/>
            <person name="Wang X."/>
            <person name="Wei L."/>
            <person name="Li C."/>
            <person name="Ma Q."/>
            <person name="Ju M."/>
            <person name="Zhao R."/>
            <person name="Li G."/>
            <person name="Mu C."/>
            <person name="Tian Q."/>
            <person name="Mei H."/>
            <person name="Zhang T."/>
            <person name="Gao T."/>
            <person name="Zhang H."/>
        </authorList>
    </citation>
    <scope>NUCLEOTIDE SEQUENCE</scope>
    <source>
        <tissue evidence="2">Leaf</tissue>
    </source>
</reference>
<organism evidence="2">
    <name type="scientific">Sesamum angustifolium</name>
    <dbReference type="NCBI Taxonomy" id="2727405"/>
    <lineage>
        <taxon>Eukaryota</taxon>
        <taxon>Viridiplantae</taxon>
        <taxon>Streptophyta</taxon>
        <taxon>Embryophyta</taxon>
        <taxon>Tracheophyta</taxon>
        <taxon>Spermatophyta</taxon>
        <taxon>Magnoliopsida</taxon>
        <taxon>eudicotyledons</taxon>
        <taxon>Gunneridae</taxon>
        <taxon>Pentapetalae</taxon>
        <taxon>asterids</taxon>
        <taxon>lamiids</taxon>
        <taxon>Lamiales</taxon>
        <taxon>Pedaliaceae</taxon>
        <taxon>Sesamum</taxon>
    </lineage>
</organism>
<dbReference type="PANTHER" id="PTHR46890:SF48">
    <property type="entry name" value="RNA-DIRECTED DNA POLYMERASE"/>
    <property type="match status" value="1"/>
</dbReference>
<dbReference type="InterPro" id="IPR000477">
    <property type="entry name" value="RT_dom"/>
</dbReference>
<dbReference type="Pfam" id="PF00078">
    <property type="entry name" value="RVT_1"/>
    <property type="match status" value="1"/>
</dbReference>
<feature type="domain" description="Reverse transcriptase" evidence="1">
    <location>
        <begin position="328"/>
        <end position="610"/>
    </location>
</feature>
<dbReference type="PROSITE" id="PS50878">
    <property type="entry name" value="RT_POL"/>
    <property type="match status" value="1"/>
</dbReference>
<proteinExistence type="predicted"/>
<dbReference type="Gene3D" id="3.60.10.10">
    <property type="entry name" value="Endonuclease/exonuclease/phosphatase"/>
    <property type="match status" value="1"/>
</dbReference>
<dbReference type="GO" id="GO:0003824">
    <property type="term" value="F:catalytic activity"/>
    <property type="evidence" value="ECO:0007669"/>
    <property type="project" value="InterPro"/>
</dbReference>
<dbReference type="Pfam" id="PF03372">
    <property type="entry name" value="Exo_endo_phos"/>
    <property type="match status" value="1"/>
</dbReference>
<reference evidence="2" key="1">
    <citation type="submission" date="2020-06" db="EMBL/GenBank/DDBJ databases">
        <authorList>
            <person name="Li T."/>
            <person name="Hu X."/>
            <person name="Zhang T."/>
            <person name="Song X."/>
            <person name="Zhang H."/>
            <person name="Dai N."/>
            <person name="Sheng W."/>
            <person name="Hou X."/>
            <person name="Wei L."/>
        </authorList>
    </citation>
    <scope>NUCLEOTIDE SEQUENCE</scope>
    <source>
        <strain evidence="2">G01</strain>
        <tissue evidence="2">Leaf</tissue>
    </source>
</reference>
<dbReference type="AlphaFoldDB" id="A0AAW2N6I0"/>
<name>A0AAW2N6I0_9LAMI</name>
<dbReference type="InterPro" id="IPR043502">
    <property type="entry name" value="DNA/RNA_pol_sf"/>
</dbReference>
<comment type="caution">
    <text evidence="2">The sequence shown here is derived from an EMBL/GenBank/DDBJ whole genome shotgun (WGS) entry which is preliminary data.</text>
</comment>
<dbReference type="CDD" id="cd01650">
    <property type="entry name" value="RT_nLTR_like"/>
    <property type="match status" value="1"/>
</dbReference>
<protein>
    <submittedName>
        <fullName evidence="2">Mitochondrial protein</fullName>
    </submittedName>
</protein>
<sequence length="825" mass="93728">MSLITWNYQGLGGPWTVQYLGDLIRDYRPALVFVAETKCSSRHIDRLKRKFDMHGVSVDSRGKSGGLALLWSRTTDVLLQNYSVNHIDVSMKLAEDQDWWRFTGIYGEPDNSKRECTWGLLSRLRKQSNHPWLCAGDFNEILDHSEKLGGPQRPVWQIRRFREALADCSRQLQFSIFHSSALTIKLFLLGLKLSVFSQRANLSRGGLRRLGSNLHNANSVAKISGCGKGIEIPVFSINGLVTDSRQILSVRLGGMTVEDIALGTAQLLPVVTPSMAEELLLPYTEEEGSKALFQMASFKSPSLDGMPPIFFQSFWHIVHDDVTACVLKFLNSFHLPPRMNDTHIVLIPKCKHPELLSQFRPISLCNVIYKIASKTIANRLKVILDKIISPAQSAFVPGRLITDNILLAFELNHFLNTKSKGAQGFMALKLDVSKAYDKVEWPFLEQVLFCLGFPSPFIRLIMLCISSISYSFLLGGHQFSSIRPSRGLRQGDLLSPYLFLLCTESFSSLLQQTEQVGRIPGVSICRRAPSISHLLFADDTLIFSRASTMVACEILTVLDIYRRASGHEINFAKSSVAFSRNTKEEVRQTTAGTLCIRRENEMELYLGFRRRWLGRRRISLALFEIESGGVFQGGMRSYSPKQVRKCLSNMLFKRFLLMPWAVFVCLLRYYQIFKECKLKGGLGFRQLSLFNIAMLAKQLWRILKHPNRLLSRVLRARYFPNSDIFSASSGWRPSFTWRSLMAAQSLFRAGCRWRVGSRSSIRVWNDPWLPRPISFKPITPPPPSSMNLRVLDFIDSSLGDSDRAKIDEMFWPEDKEVILGIPLVN</sequence>
<evidence type="ECO:0000259" key="1">
    <source>
        <dbReference type="PROSITE" id="PS50878"/>
    </source>
</evidence>